<evidence type="ECO:0000313" key="8">
    <source>
        <dbReference type="EMBL" id="MST81214.1"/>
    </source>
</evidence>
<proteinExistence type="inferred from homology"/>
<feature type="active site" description="Proton donor/acceptor" evidence="7">
    <location>
        <position position="183"/>
    </location>
</feature>
<evidence type="ECO:0000313" key="9">
    <source>
        <dbReference type="Proteomes" id="UP000466864"/>
    </source>
</evidence>
<dbReference type="EMBL" id="VUMV01000001">
    <property type="protein sequence ID" value="MST81214.1"/>
    <property type="molecule type" value="Genomic_DNA"/>
</dbReference>
<feature type="binding site" evidence="7">
    <location>
        <begin position="184"/>
        <end position="185"/>
    </location>
    <ligand>
        <name>substrate</name>
    </ligand>
</feature>
<evidence type="ECO:0000256" key="7">
    <source>
        <dbReference type="HAMAP-Rule" id="MF_00258"/>
    </source>
</evidence>
<feature type="active site" description="Proton donor/acceptor" evidence="7">
    <location>
        <position position="73"/>
    </location>
</feature>
<dbReference type="HAMAP" id="MF_00258">
    <property type="entry name" value="Glu_racemase"/>
    <property type="match status" value="1"/>
</dbReference>
<dbReference type="PROSITE" id="PS00924">
    <property type="entry name" value="ASP_GLU_RACEMASE_2"/>
    <property type="match status" value="1"/>
</dbReference>
<dbReference type="SUPFAM" id="SSF53681">
    <property type="entry name" value="Aspartate/glutamate racemase"/>
    <property type="match status" value="2"/>
</dbReference>
<name>A0A7X2P6Q1_9FIRM</name>
<dbReference type="InterPro" id="IPR033134">
    <property type="entry name" value="Asp/Glu_racemase_AS_2"/>
</dbReference>
<keyword evidence="3 7" id="KW-0133">Cell shape</keyword>
<keyword evidence="4 7" id="KW-0573">Peptidoglycan synthesis</keyword>
<dbReference type="AlphaFoldDB" id="A0A7X2P6Q1"/>
<dbReference type="PROSITE" id="PS00923">
    <property type="entry name" value="ASP_GLU_RACEMASE_1"/>
    <property type="match status" value="1"/>
</dbReference>
<organism evidence="8 9">
    <name type="scientific">Bilifractor porci</name>
    <dbReference type="NCBI Taxonomy" id="2606636"/>
    <lineage>
        <taxon>Bacteria</taxon>
        <taxon>Bacillati</taxon>
        <taxon>Bacillota</taxon>
        <taxon>Clostridia</taxon>
        <taxon>Lachnospirales</taxon>
        <taxon>Lachnospiraceae</taxon>
        <taxon>Bilifractor</taxon>
    </lineage>
</organism>
<feature type="binding site" evidence="7">
    <location>
        <begin position="42"/>
        <end position="43"/>
    </location>
    <ligand>
        <name>substrate</name>
    </ligand>
</feature>
<accession>A0A7X2P6Q1</accession>
<protein>
    <recommendedName>
        <fullName evidence="2 7">Glutamate racemase</fullName>
        <ecNumber evidence="2 7">5.1.1.3</ecNumber>
    </recommendedName>
</protein>
<dbReference type="UniPathway" id="UPA00219"/>
<dbReference type="Pfam" id="PF01177">
    <property type="entry name" value="Asp_Glu_race"/>
    <property type="match status" value="1"/>
</dbReference>
<feature type="binding site" evidence="7">
    <location>
        <begin position="74"/>
        <end position="75"/>
    </location>
    <ligand>
        <name>substrate</name>
    </ligand>
</feature>
<dbReference type="GO" id="GO:0009252">
    <property type="term" value="P:peptidoglycan biosynthetic process"/>
    <property type="evidence" value="ECO:0007669"/>
    <property type="project" value="UniProtKB-UniRule"/>
</dbReference>
<keyword evidence="6 7" id="KW-0961">Cell wall biogenesis/degradation</keyword>
<comment type="catalytic activity">
    <reaction evidence="1 7">
        <text>L-glutamate = D-glutamate</text>
        <dbReference type="Rhea" id="RHEA:12813"/>
        <dbReference type="ChEBI" id="CHEBI:29985"/>
        <dbReference type="ChEBI" id="CHEBI:29986"/>
        <dbReference type="EC" id="5.1.1.3"/>
    </reaction>
</comment>
<keyword evidence="9" id="KW-1185">Reference proteome</keyword>
<dbReference type="Proteomes" id="UP000466864">
    <property type="component" value="Unassembled WGS sequence"/>
</dbReference>
<feature type="binding site" evidence="7">
    <location>
        <begin position="10"/>
        <end position="11"/>
    </location>
    <ligand>
        <name>substrate</name>
    </ligand>
</feature>
<dbReference type="PANTHER" id="PTHR21198:SF3">
    <property type="entry name" value="GLUTAMATE RACEMASE"/>
    <property type="match status" value="1"/>
</dbReference>
<dbReference type="Gene3D" id="3.40.50.1860">
    <property type="match status" value="2"/>
</dbReference>
<sequence length="254" mass="27970">MREKYIGVFDSGVGGVSILKRMTELLPGEKFVYYGDSAHAPYGEKTVEEVRQLSLFIAEKMLWGGVKALVIACNTATSAAGALLRKRYPQLPIIGVEPAIKPAAEQYPDSRVLVMATPVTLHLEKFRSLSERLAGKTEFLPVECPGLAAAIEKGEPDSPEIYSLLHRFLDPYQGKADALVLGCTHYPFIRKQIRDVLGDIPMFDSADGTARELRRVLAAGGLLRDGTDGTVVFDSSRKTAGELAVYRRFYRMDT</sequence>
<dbReference type="NCBIfam" id="TIGR00067">
    <property type="entry name" value="glut_race"/>
    <property type="match status" value="1"/>
</dbReference>
<keyword evidence="5 7" id="KW-0413">Isomerase</keyword>
<evidence type="ECO:0000256" key="5">
    <source>
        <dbReference type="ARBA" id="ARBA00023235"/>
    </source>
</evidence>
<comment type="pathway">
    <text evidence="7">Cell wall biogenesis; peptidoglycan biosynthesis.</text>
</comment>
<dbReference type="PANTHER" id="PTHR21198">
    <property type="entry name" value="GLUTAMATE RACEMASE"/>
    <property type="match status" value="1"/>
</dbReference>
<dbReference type="InterPro" id="IPR004391">
    <property type="entry name" value="Glu_race"/>
</dbReference>
<dbReference type="InterPro" id="IPR018187">
    <property type="entry name" value="Asp/Glu_racemase_AS_1"/>
</dbReference>
<comment type="function">
    <text evidence="7">Provides the (R)-glutamate required for cell wall biosynthesis.</text>
</comment>
<dbReference type="EC" id="5.1.1.3" evidence="2 7"/>
<dbReference type="GO" id="GO:0008360">
    <property type="term" value="P:regulation of cell shape"/>
    <property type="evidence" value="ECO:0007669"/>
    <property type="project" value="UniProtKB-KW"/>
</dbReference>
<comment type="caution">
    <text evidence="8">The sequence shown here is derived from an EMBL/GenBank/DDBJ whole genome shotgun (WGS) entry which is preliminary data.</text>
</comment>
<evidence type="ECO:0000256" key="1">
    <source>
        <dbReference type="ARBA" id="ARBA00001602"/>
    </source>
</evidence>
<dbReference type="InterPro" id="IPR001920">
    <property type="entry name" value="Asp/Glu_race"/>
</dbReference>
<dbReference type="GO" id="GO:0008881">
    <property type="term" value="F:glutamate racemase activity"/>
    <property type="evidence" value="ECO:0007669"/>
    <property type="project" value="UniProtKB-UniRule"/>
</dbReference>
<dbReference type="InterPro" id="IPR015942">
    <property type="entry name" value="Asp/Glu/hydantoin_racemase"/>
</dbReference>
<dbReference type="RefSeq" id="WP_154457005.1">
    <property type="nucleotide sequence ID" value="NZ_VUMV01000001.1"/>
</dbReference>
<comment type="similarity">
    <text evidence="7">Belongs to the aspartate/glutamate racemases family.</text>
</comment>
<evidence type="ECO:0000256" key="3">
    <source>
        <dbReference type="ARBA" id="ARBA00022960"/>
    </source>
</evidence>
<reference evidence="8 9" key="1">
    <citation type="submission" date="2019-08" db="EMBL/GenBank/DDBJ databases">
        <title>In-depth cultivation of the pig gut microbiome towards novel bacterial diversity and tailored functional studies.</title>
        <authorList>
            <person name="Wylensek D."/>
            <person name="Hitch T.C.A."/>
            <person name="Clavel T."/>
        </authorList>
    </citation>
    <scope>NUCLEOTIDE SEQUENCE [LARGE SCALE GENOMIC DNA]</scope>
    <source>
        <strain evidence="8 9">Oil+RF-744-WCA-WT-13</strain>
    </source>
</reference>
<gene>
    <name evidence="7 8" type="primary">murI</name>
    <name evidence="8" type="ORF">FYJ60_02595</name>
</gene>
<dbReference type="GO" id="GO:0071555">
    <property type="term" value="P:cell wall organization"/>
    <property type="evidence" value="ECO:0007669"/>
    <property type="project" value="UniProtKB-KW"/>
</dbReference>
<evidence type="ECO:0000256" key="6">
    <source>
        <dbReference type="ARBA" id="ARBA00023316"/>
    </source>
</evidence>
<evidence type="ECO:0000256" key="4">
    <source>
        <dbReference type="ARBA" id="ARBA00022984"/>
    </source>
</evidence>
<evidence type="ECO:0000256" key="2">
    <source>
        <dbReference type="ARBA" id="ARBA00013090"/>
    </source>
</evidence>